<evidence type="ECO:0000256" key="1">
    <source>
        <dbReference type="SAM" id="MobiDB-lite"/>
    </source>
</evidence>
<dbReference type="Gene3D" id="2.40.50.140">
    <property type="entry name" value="Nucleic acid-binding proteins"/>
    <property type="match status" value="1"/>
</dbReference>
<name>A0AAD5GMF6_AMBAR</name>
<keyword evidence="3" id="KW-1185">Reference proteome</keyword>
<gene>
    <name evidence="2" type="ORF">M8C21_008240</name>
</gene>
<comment type="caution">
    <text evidence="2">The sequence shown here is derived from an EMBL/GenBank/DDBJ whole genome shotgun (WGS) entry which is preliminary data.</text>
</comment>
<reference evidence="2" key="1">
    <citation type="submission" date="2022-06" db="EMBL/GenBank/DDBJ databases">
        <title>Uncovering the hologenomic basis of an extraordinary plant invasion.</title>
        <authorList>
            <person name="Bieker V.C."/>
            <person name="Martin M.D."/>
            <person name="Gilbert T."/>
            <person name="Hodgins K."/>
            <person name="Battlay P."/>
            <person name="Petersen B."/>
            <person name="Wilson J."/>
        </authorList>
    </citation>
    <scope>NUCLEOTIDE SEQUENCE</scope>
    <source>
        <strain evidence="2">AA19_3_7</strain>
        <tissue evidence="2">Leaf</tissue>
    </source>
</reference>
<evidence type="ECO:0000313" key="3">
    <source>
        <dbReference type="Proteomes" id="UP001206925"/>
    </source>
</evidence>
<dbReference type="InterPro" id="IPR012340">
    <property type="entry name" value="NA-bd_OB-fold"/>
</dbReference>
<evidence type="ECO:0000313" key="2">
    <source>
        <dbReference type="EMBL" id="KAI7745541.1"/>
    </source>
</evidence>
<dbReference type="Proteomes" id="UP001206925">
    <property type="component" value="Unassembled WGS sequence"/>
</dbReference>
<protein>
    <recommendedName>
        <fullName evidence="4">Replication factor A C-terminal domain-containing protein</fullName>
    </recommendedName>
</protein>
<dbReference type="EMBL" id="JAMZMK010007208">
    <property type="protein sequence ID" value="KAI7745541.1"/>
    <property type="molecule type" value="Genomic_DNA"/>
</dbReference>
<evidence type="ECO:0008006" key="4">
    <source>
        <dbReference type="Google" id="ProtNLM"/>
    </source>
</evidence>
<feature type="region of interest" description="Disordered" evidence="1">
    <location>
        <begin position="89"/>
        <end position="115"/>
    </location>
</feature>
<dbReference type="AlphaFoldDB" id="A0AAD5GMF6"/>
<organism evidence="2 3">
    <name type="scientific">Ambrosia artemisiifolia</name>
    <name type="common">Common ragweed</name>
    <dbReference type="NCBI Taxonomy" id="4212"/>
    <lineage>
        <taxon>Eukaryota</taxon>
        <taxon>Viridiplantae</taxon>
        <taxon>Streptophyta</taxon>
        <taxon>Embryophyta</taxon>
        <taxon>Tracheophyta</taxon>
        <taxon>Spermatophyta</taxon>
        <taxon>Magnoliopsida</taxon>
        <taxon>eudicotyledons</taxon>
        <taxon>Gunneridae</taxon>
        <taxon>Pentapetalae</taxon>
        <taxon>asterids</taxon>
        <taxon>campanulids</taxon>
        <taxon>Asterales</taxon>
        <taxon>Asteraceae</taxon>
        <taxon>Asteroideae</taxon>
        <taxon>Heliantheae alliance</taxon>
        <taxon>Heliantheae</taxon>
        <taxon>Ambrosia</taxon>
    </lineage>
</organism>
<proteinExistence type="predicted"/>
<sequence length="145" mass="16619">MCWDFLRFYWAYKIVDAHNSIDATVFDNAATQLLKKPCSELLKQQNPVKLLLDIENKRAQFHIQIPADKNPGKLKCIANKAVYLGDQPEIETSLTPQPSTPAPKTYPSSSAKRSLDLIDETEDLKTCQRIEEKRRHNSLNFLMQS</sequence>
<accession>A0AAD5GMF6</accession>